<evidence type="ECO:0000256" key="3">
    <source>
        <dbReference type="ARBA" id="ARBA00023002"/>
    </source>
</evidence>
<proteinExistence type="inferred from homology"/>
<keyword evidence="2" id="KW-0223">Dioxygenase</keyword>
<dbReference type="OrthoDB" id="506370at2"/>
<accession>A0A0D0GLE6</accession>
<dbReference type="EMBL" id="JXRA01000048">
    <property type="protein sequence ID" value="KIO77015.1"/>
    <property type="molecule type" value="Genomic_DNA"/>
</dbReference>
<evidence type="ECO:0000256" key="4">
    <source>
        <dbReference type="ARBA" id="ARBA00023004"/>
    </source>
</evidence>
<dbReference type="STRING" id="1503925.TH53_11640"/>
<dbReference type="Pfam" id="PF07063">
    <property type="entry name" value="HGLS"/>
    <property type="match status" value="1"/>
</dbReference>
<dbReference type="CDD" id="cd16350">
    <property type="entry name" value="VOC_like"/>
    <property type="match status" value="1"/>
</dbReference>
<keyword evidence="4" id="KW-0408">Iron</keyword>
<name>A0A0D0GLE6_9SPHI</name>
<dbReference type="AlphaFoldDB" id="A0A0D0GLE6"/>
<evidence type="ECO:0000313" key="8">
    <source>
        <dbReference type="EMBL" id="KIO77015.1"/>
    </source>
</evidence>
<sequence length="301" mass="34158">MNFNNNSPLDIFLTELFNRYREAVPEVDQITAALLKNDVVSSQDDIVNDHIAFRTMGVPNLGIQSFEKIFLFHGYQKRDHYYFEEKKLDAYWYAPPSPEYPRIFLSELKVDQLSQGTQEIIKKYTAGITSDPVDALDLNNGEAIAAFLHHPLWRLPDLKDYIALLEESEYAAWVIYNRYYLNHYTISVHALGKGYQSLPDFNQFVESLGIKLNDAGGKIKTSADGLLSQSSTVAGTHEVVFADGEKTQIAGSYVEFAERSVLPAFSHLKPEEILPVHRREGFETSNADKIFESTYTGQIKS</sequence>
<dbReference type="PANTHER" id="PTHR31136">
    <property type="entry name" value="DUF1338 DOMAIN-CONTAINING PROTEIN"/>
    <property type="match status" value="1"/>
</dbReference>
<dbReference type="InterPro" id="IPR009770">
    <property type="entry name" value="HGLS"/>
</dbReference>
<protein>
    <recommendedName>
        <fullName evidence="6">2-oxoadipate dioxygenase/decarboxylase</fullName>
        <ecNumber evidence="6">1.13.11.93</ecNumber>
    </recommendedName>
    <alternativeName>
        <fullName evidence="7">2-hydroxyglutarate synthase</fullName>
    </alternativeName>
</protein>
<dbReference type="RefSeq" id="WP_041882146.1">
    <property type="nucleotide sequence ID" value="NZ_CP157278.1"/>
</dbReference>
<dbReference type="Proteomes" id="UP000032049">
    <property type="component" value="Unassembled WGS sequence"/>
</dbReference>
<dbReference type="EC" id="1.13.11.93" evidence="6"/>
<dbReference type="SMART" id="SM01150">
    <property type="entry name" value="DUF1338"/>
    <property type="match status" value="1"/>
</dbReference>
<evidence type="ECO:0000256" key="7">
    <source>
        <dbReference type="ARBA" id="ARBA00035045"/>
    </source>
</evidence>
<gene>
    <name evidence="8" type="ORF">TH53_11640</name>
</gene>
<dbReference type="GO" id="GO:0051213">
    <property type="term" value="F:dioxygenase activity"/>
    <property type="evidence" value="ECO:0007669"/>
    <property type="project" value="UniProtKB-KW"/>
</dbReference>
<dbReference type="Gene3D" id="3.10.180.50">
    <property type="match status" value="1"/>
</dbReference>
<evidence type="ECO:0000256" key="5">
    <source>
        <dbReference type="ARBA" id="ARBA00035013"/>
    </source>
</evidence>
<organism evidence="8 9">
    <name type="scientific">Pedobacter lusitanus</name>
    <dbReference type="NCBI Taxonomy" id="1503925"/>
    <lineage>
        <taxon>Bacteria</taxon>
        <taxon>Pseudomonadati</taxon>
        <taxon>Bacteroidota</taxon>
        <taxon>Sphingobacteriia</taxon>
        <taxon>Sphingobacteriales</taxon>
        <taxon>Sphingobacteriaceae</taxon>
        <taxon>Pedobacter</taxon>
    </lineage>
</organism>
<comment type="cofactor">
    <cofactor evidence="1">
        <name>Fe(2+)</name>
        <dbReference type="ChEBI" id="CHEBI:29033"/>
    </cofactor>
</comment>
<dbReference type="PANTHER" id="PTHR31136:SF5">
    <property type="entry name" value="2-OXOADIPATE DIOXYGENASE_DECARBOXYLASE, CHLOROPLASTIC"/>
    <property type="match status" value="1"/>
</dbReference>
<keyword evidence="3" id="KW-0560">Oxidoreductase</keyword>
<evidence type="ECO:0000313" key="9">
    <source>
        <dbReference type="Proteomes" id="UP000032049"/>
    </source>
</evidence>
<evidence type="ECO:0000256" key="2">
    <source>
        <dbReference type="ARBA" id="ARBA00022964"/>
    </source>
</evidence>
<evidence type="ECO:0000256" key="1">
    <source>
        <dbReference type="ARBA" id="ARBA00001954"/>
    </source>
</evidence>
<comment type="caution">
    <text evidence="8">The sequence shown here is derived from an EMBL/GenBank/DDBJ whole genome shotgun (WGS) entry which is preliminary data.</text>
</comment>
<keyword evidence="9" id="KW-1185">Reference proteome</keyword>
<evidence type="ECO:0000256" key="6">
    <source>
        <dbReference type="ARBA" id="ARBA00035023"/>
    </source>
</evidence>
<reference evidence="8 9" key="1">
    <citation type="submission" date="2015-01" db="EMBL/GenBank/DDBJ databases">
        <title>Draft genome sequence of Pedobacter sp. NL19 isolated from sludge of an effluent treatment pond in an abandoned uranium mine.</title>
        <authorList>
            <person name="Santos T."/>
            <person name="Caetano T."/>
            <person name="Covas C."/>
            <person name="Cruz A."/>
            <person name="Mendo S."/>
        </authorList>
    </citation>
    <scope>NUCLEOTIDE SEQUENCE [LARGE SCALE GENOMIC DNA]</scope>
    <source>
        <strain evidence="8 9">NL19</strain>
    </source>
</reference>
<comment type="similarity">
    <text evidence="5">Belongs to the 2-oxoadipate dioxygenase/decarboxylase family.</text>
</comment>